<evidence type="ECO:0000313" key="2">
    <source>
        <dbReference type="Proteomes" id="UP001230649"/>
    </source>
</evidence>
<sequence>MASKNVKTWLRYTFCTTSVHLMNDESYDWLMAYWLHDTKWEEKCSEFNCEVSKISGNIHIRPWLRSSRRASLEDRRAPPDPRFIPFPGATHYMWLGNTLMKFERAKNRASGGSYDKEMIAVTMFTRSRSRFQELLKLAKEAYMMEEKEKIVIKMVDESRDSGDWRQVALKNRRSLSSVITEGGLKEMLERDINQFCKAERWYSSRGVPWRRGYLLHGTIVVMEDIDVGMPASNVAMTRGDDDDDEDLEDDKQQGSSRSKKSVKPKGGGVTLSGLLNAIDGVAGGEGRIFNNKEKLDPALIRPGRADIVVEFKNASHAVYRDLFKVFYPVVGEYPVTCARARDEPGFHSGIDEKAKPPLTEEDIEELANNFASALPEGEFSTAQVQGMLMGHRDYPGEAVDAVAEWVAEKRKEKEEDERKQYVIIDTAFRSGAYQDVILPRRDAEDAKVKAKEEAEERRQRRQEEREEKKRSEREKQELRKQAEDKVHQASPVKRECASSAEPDTLPVTPGR</sequence>
<evidence type="ECO:0000313" key="1">
    <source>
        <dbReference type="EMBL" id="KAJ9091066.1"/>
    </source>
</evidence>
<reference evidence="1" key="1">
    <citation type="submission" date="2023-04" db="EMBL/GenBank/DDBJ databases">
        <title>Draft Genome sequencing of Naganishia species isolated from polar environments using Oxford Nanopore Technology.</title>
        <authorList>
            <person name="Leo P."/>
            <person name="Venkateswaran K."/>
        </authorList>
    </citation>
    <scope>NUCLEOTIDE SEQUENCE</scope>
    <source>
        <strain evidence="1">MNA-CCFEE 5262</strain>
    </source>
</reference>
<protein>
    <submittedName>
        <fullName evidence="1">Uncharacterized protein</fullName>
    </submittedName>
</protein>
<organism evidence="1 2">
    <name type="scientific">Naganishia adeliensis</name>
    <dbReference type="NCBI Taxonomy" id="92952"/>
    <lineage>
        <taxon>Eukaryota</taxon>
        <taxon>Fungi</taxon>
        <taxon>Dikarya</taxon>
        <taxon>Basidiomycota</taxon>
        <taxon>Agaricomycotina</taxon>
        <taxon>Tremellomycetes</taxon>
        <taxon>Filobasidiales</taxon>
        <taxon>Filobasidiaceae</taxon>
        <taxon>Naganishia</taxon>
    </lineage>
</organism>
<keyword evidence="2" id="KW-1185">Reference proteome</keyword>
<name>A0ACC2UWS2_9TREE</name>
<gene>
    <name evidence="1" type="ORF">QFC20_007741</name>
</gene>
<accession>A0ACC2UWS2</accession>
<comment type="caution">
    <text evidence="1">The sequence shown here is derived from an EMBL/GenBank/DDBJ whole genome shotgun (WGS) entry which is preliminary data.</text>
</comment>
<dbReference type="Proteomes" id="UP001230649">
    <property type="component" value="Unassembled WGS sequence"/>
</dbReference>
<proteinExistence type="predicted"/>
<dbReference type="EMBL" id="JASBWS010000213">
    <property type="protein sequence ID" value="KAJ9091066.1"/>
    <property type="molecule type" value="Genomic_DNA"/>
</dbReference>